<feature type="compositionally biased region" description="Basic and acidic residues" evidence="1">
    <location>
        <begin position="331"/>
        <end position="340"/>
    </location>
</feature>
<dbReference type="RefSeq" id="XP_037163510.1">
    <property type="nucleotide sequence ID" value="XM_037309431.1"/>
</dbReference>
<dbReference type="EMBL" id="JACCJC010000032">
    <property type="protein sequence ID" value="KAF6234109.1"/>
    <property type="molecule type" value="Genomic_DNA"/>
</dbReference>
<organism evidence="2 3">
    <name type="scientific">Letharia columbiana</name>
    <dbReference type="NCBI Taxonomy" id="112416"/>
    <lineage>
        <taxon>Eukaryota</taxon>
        <taxon>Fungi</taxon>
        <taxon>Dikarya</taxon>
        <taxon>Ascomycota</taxon>
        <taxon>Pezizomycotina</taxon>
        <taxon>Lecanoromycetes</taxon>
        <taxon>OSLEUM clade</taxon>
        <taxon>Lecanoromycetidae</taxon>
        <taxon>Lecanorales</taxon>
        <taxon>Lecanorineae</taxon>
        <taxon>Parmeliaceae</taxon>
        <taxon>Letharia</taxon>
    </lineage>
</organism>
<comment type="caution">
    <text evidence="2">The sequence shown here is derived from an EMBL/GenBank/DDBJ whole genome shotgun (WGS) entry which is preliminary data.</text>
</comment>
<accession>A0A8H6L3H7</accession>
<dbReference type="GeneID" id="59289184"/>
<proteinExistence type="predicted"/>
<feature type="region of interest" description="Disordered" evidence="1">
    <location>
        <begin position="460"/>
        <end position="494"/>
    </location>
</feature>
<reference evidence="2 3" key="1">
    <citation type="journal article" date="2020" name="Genomics">
        <title>Complete, high-quality genomes from long-read metagenomic sequencing of two wolf lichen thalli reveals enigmatic genome architecture.</title>
        <authorList>
            <person name="McKenzie S.K."/>
            <person name="Walston R.F."/>
            <person name="Allen J.L."/>
        </authorList>
    </citation>
    <scope>NUCLEOTIDE SEQUENCE [LARGE SCALE GENOMIC DNA]</scope>
    <source>
        <strain evidence="2">WasteWater2</strain>
    </source>
</reference>
<feature type="compositionally biased region" description="Basic and acidic residues" evidence="1">
    <location>
        <begin position="567"/>
        <end position="580"/>
    </location>
</feature>
<dbReference type="Proteomes" id="UP000578531">
    <property type="component" value="Unassembled WGS sequence"/>
</dbReference>
<evidence type="ECO:0000313" key="2">
    <source>
        <dbReference type="EMBL" id="KAF6234109.1"/>
    </source>
</evidence>
<feature type="region of interest" description="Disordered" evidence="1">
    <location>
        <begin position="318"/>
        <end position="340"/>
    </location>
</feature>
<gene>
    <name evidence="2" type="ORF">HO173_007528</name>
</gene>
<feature type="region of interest" description="Disordered" evidence="1">
    <location>
        <begin position="241"/>
        <end position="269"/>
    </location>
</feature>
<protein>
    <recommendedName>
        <fullName evidence="4">Fungal N-terminal domain-containing protein</fullName>
    </recommendedName>
</protein>
<evidence type="ECO:0008006" key="4">
    <source>
        <dbReference type="Google" id="ProtNLM"/>
    </source>
</evidence>
<feature type="region of interest" description="Disordered" evidence="1">
    <location>
        <begin position="549"/>
        <end position="602"/>
    </location>
</feature>
<sequence>MEVVAGVAGVAGVVGILGLVGQAVHGILKLKEFVHGVSTASETVKSFLRAIDSLESALTAISDLLRRTPEEWLVGAEARNTSRLASQIENCRADIDEWVKDVPMHHANSSKIIKSFFGKLRVASEESAYSVFHQKVARHLQGMQLSLDLLGCSYNIHILQQGSVIAKEVKNVAEAQTSFNHGSTHRLLEFDNSFVTHLDPVSSQLDRLENSSQMSSASMSSLASNVSRILELVSSNPALTASKRLDSEDKDSEPDVAHASSTRPAFGRTKLESQELLQRPSQTQVEWSCDILPGVEAAFSASGFICLYCGDEFDQDSPEWSLRDKHRRSDQKRGFHRGLESKDQNLTDDFHSIRDRRWEALFYNNRAVKAMHDHIGGAKSVSPPEERPWEMELNTAISEEGCIVDGLMVASVFRPRSISNDYGGEIRQPSYSLGDGIKVSRYEFEGRYDSIFHATRLRRTNDLSGKPGPDGADSLGKSSATSVLPKGPSYTAEVTNGRNQINSWLREILQHSSTARIILFHTMKHGVNFSSMYTWLEKALEFWESDEAATKVDEPDSLSDGAVDSRGSPENRDVTNHETPKQLGNPQGWKPYRASSAPFREY</sequence>
<name>A0A8H6L3H7_9LECA</name>
<evidence type="ECO:0000256" key="1">
    <source>
        <dbReference type="SAM" id="MobiDB-lite"/>
    </source>
</evidence>
<dbReference type="OrthoDB" id="5324077at2759"/>
<keyword evidence="3" id="KW-1185">Reference proteome</keyword>
<evidence type="ECO:0000313" key="3">
    <source>
        <dbReference type="Proteomes" id="UP000578531"/>
    </source>
</evidence>
<dbReference type="AlphaFoldDB" id="A0A8H6L3H7"/>